<gene>
    <name evidence="1" type="ORF">IHE45_07G086800</name>
</gene>
<proteinExistence type="predicted"/>
<dbReference type="Proteomes" id="UP000827976">
    <property type="component" value="Chromosome 7"/>
</dbReference>
<accession>A0ACB7VSG0</accession>
<organism evidence="1 2">
    <name type="scientific">Dioscorea alata</name>
    <name type="common">Purple yam</name>
    <dbReference type="NCBI Taxonomy" id="55571"/>
    <lineage>
        <taxon>Eukaryota</taxon>
        <taxon>Viridiplantae</taxon>
        <taxon>Streptophyta</taxon>
        <taxon>Embryophyta</taxon>
        <taxon>Tracheophyta</taxon>
        <taxon>Spermatophyta</taxon>
        <taxon>Magnoliopsida</taxon>
        <taxon>Liliopsida</taxon>
        <taxon>Dioscoreales</taxon>
        <taxon>Dioscoreaceae</taxon>
        <taxon>Dioscorea</taxon>
    </lineage>
</organism>
<keyword evidence="2" id="KW-1185">Reference proteome</keyword>
<sequence>MRAWLLVNFHQYSCPYDKKASLKLLGDIQLSTIKLCENSLEVECVVCMANMRNDEEIRELKCRHLFHKTCLDGWLEHGHATCPLCRSSLFSTGEKTTDQISRRRR</sequence>
<protein>
    <submittedName>
        <fullName evidence="1">Zinc finger RING/FYVE/PHD-type protein</fullName>
    </submittedName>
</protein>
<name>A0ACB7VSG0_DIOAL</name>
<evidence type="ECO:0000313" key="1">
    <source>
        <dbReference type="EMBL" id="KAH7677475.1"/>
    </source>
</evidence>
<comment type="caution">
    <text evidence="1">The sequence shown here is derived from an EMBL/GenBank/DDBJ whole genome shotgun (WGS) entry which is preliminary data.</text>
</comment>
<evidence type="ECO:0000313" key="2">
    <source>
        <dbReference type="Proteomes" id="UP000827976"/>
    </source>
</evidence>
<dbReference type="EMBL" id="CM037017">
    <property type="protein sequence ID" value="KAH7677475.1"/>
    <property type="molecule type" value="Genomic_DNA"/>
</dbReference>
<reference evidence="2" key="1">
    <citation type="journal article" date="2022" name="Nat. Commun.">
        <title>Chromosome evolution and the genetic basis of agronomically important traits in greater yam.</title>
        <authorList>
            <person name="Bredeson J.V."/>
            <person name="Lyons J.B."/>
            <person name="Oniyinde I.O."/>
            <person name="Okereke N.R."/>
            <person name="Kolade O."/>
            <person name="Nnabue I."/>
            <person name="Nwadili C.O."/>
            <person name="Hribova E."/>
            <person name="Parker M."/>
            <person name="Nwogha J."/>
            <person name="Shu S."/>
            <person name="Carlson J."/>
            <person name="Kariba R."/>
            <person name="Muthemba S."/>
            <person name="Knop K."/>
            <person name="Barton G.J."/>
            <person name="Sherwood A.V."/>
            <person name="Lopez-Montes A."/>
            <person name="Asiedu R."/>
            <person name="Jamnadass R."/>
            <person name="Muchugi A."/>
            <person name="Goodstein D."/>
            <person name="Egesi C.N."/>
            <person name="Featherston J."/>
            <person name="Asfaw A."/>
            <person name="Simpson G.G."/>
            <person name="Dolezel J."/>
            <person name="Hendre P.S."/>
            <person name="Van Deynze A."/>
            <person name="Kumar P.L."/>
            <person name="Obidiegwu J.E."/>
            <person name="Bhattacharjee R."/>
            <person name="Rokhsar D.S."/>
        </authorList>
    </citation>
    <scope>NUCLEOTIDE SEQUENCE [LARGE SCALE GENOMIC DNA]</scope>
    <source>
        <strain evidence="2">cv. TDa95/00328</strain>
    </source>
</reference>